<dbReference type="VEuPathDB" id="FungiDB:EYZ11_003070"/>
<keyword evidence="2" id="KW-1185">Reference proteome</keyword>
<evidence type="ECO:0000313" key="1">
    <source>
        <dbReference type="EMBL" id="THC97421.1"/>
    </source>
</evidence>
<reference evidence="1 2" key="1">
    <citation type="submission" date="2019-03" db="EMBL/GenBank/DDBJ databases">
        <title>The genome sequence of a newly discovered highly antifungal drug resistant Aspergillus species, Aspergillus tanneri NIH 1004.</title>
        <authorList>
            <person name="Mounaud S."/>
            <person name="Singh I."/>
            <person name="Joardar V."/>
            <person name="Pakala S."/>
            <person name="Pakala S."/>
            <person name="Venepally P."/>
            <person name="Hoover J."/>
            <person name="Nierman W."/>
            <person name="Chung J."/>
            <person name="Losada L."/>
        </authorList>
    </citation>
    <scope>NUCLEOTIDE SEQUENCE [LARGE SCALE GENOMIC DNA]</scope>
    <source>
        <strain evidence="1 2">NIH1004</strain>
    </source>
</reference>
<dbReference type="Proteomes" id="UP000308092">
    <property type="component" value="Unassembled WGS sequence"/>
</dbReference>
<evidence type="ECO:0000313" key="2">
    <source>
        <dbReference type="Proteomes" id="UP000308092"/>
    </source>
</evidence>
<name>A0A4S3JTU4_9EURO</name>
<organism evidence="1 2">
    <name type="scientific">Aspergillus tanneri</name>
    <dbReference type="NCBI Taxonomy" id="1220188"/>
    <lineage>
        <taxon>Eukaryota</taxon>
        <taxon>Fungi</taxon>
        <taxon>Dikarya</taxon>
        <taxon>Ascomycota</taxon>
        <taxon>Pezizomycotina</taxon>
        <taxon>Eurotiomycetes</taxon>
        <taxon>Eurotiomycetidae</taxon>
        <taxon>Eurotiales</taxon>
        <taxon>Aspergillaceae</taxon>
        <taxon>Aspergillus</taxon>
        <taxon>Aspergillus subgen. Circumdati</taxon>
    </lineage>
</organism>
<accession>A0A4S3JTU4</accession>
<dbReference type="AlphaFoldDB" id="A0A4S3JTU4"/>
<dbReference type="EMBL" id="SOSA01000075">
    <property type="protein sequence ID" value="THC97421.1"/>
    <property type="molecule type" value="Genomic_DNA"/>
</dbReference>
<comment type="caution">
    <text evidence="1">The sequence shown here is derived from an EMBL/GenBank/DDBJ whole genome shotgun (WGS) entry which is preliminary data.</text>
</comment>
<protein>
    <submittedName>
        <fullName evidence="1">Uncharacterized protein</fullName>
    </submittedName>
</protein>
<sequence length="52" mass="5662">MTVYPANAGTFYRIEKQNPTGGGYPTHQSASKRQELPLAMGYKVSVMTVSTP</sequence>
<gene>
    <name evidence="1" type="ORF">EYZ11_003070</name>
</gene>
<proteinExistence type="predicted"/>